<reference evidence="2 3" key="1">
    <citation type="journal article" date="2012" name="J. Bacteriol.">
        <title>Complete genome sequence of the broad-host-range strain Sinorhizobium fredii USDA257.</title>
        <authorList>
            <person name="Schuldes J."/>
            <person name="Rodriguez Orbegoso M."/>
            <person name="Schmeisser C."/>
            <person name="Krishnan H.B."/>
            <person name="Daniel R."/>
            <person name="Streit W.R."/>
        </authorList>
    </citation>
    <scope>NUCLEOTIDE SEQUENCE [LARGE SCALE GENOMIC DNA]</scope>
    <source>
        <strain evidence="2 3">USDA 257</strain>
    </source>
</reference>
<protein>
    <submittedName>
        <fullName evidence="2">Uncharacterized protein</fullName>
    </submittedName>
</protein>
<dbReference type="HOGENOM" id="CLU_3084741_0_0_5"/>
<dbReference type="Proteomes" id="UP000006180">
    <property type="component" value="Chromosome"/>
</dbReference>
<evidence type="ECO:0000313" key="3">
    <source>
        <dbReference type="Proteomes" id="UP000006180"/>
    </source>
</evidence>
<proteinExistence type="predicted"/>
<dbReference type="EMBL" id="CP003563">
    <property type="protein sequence ID" value="AFL49683.1"/>
    <property type="molecule type" value="Genomic_DNA"/>
</dbReference>
<organism evidence="2 3">
    <name type="scientific">Sinorhizobium fredii (strain USDA 257)</name>
    <dbReference type="NCBI Taxonomy" id="1185652"/>
    <lineage>
        <taxon>Bacteria</taxon>
        <taxon>Pseudomonadati</taxon>
        <taxon>Pseudomonadota</taxon>
        <taxon>Alphaproteobacteria</taxon>
        <taxon>Hyphomicrobiales</taxon>
        <taxon>Rhizobiaceae</taxon>
        <taxon>Sinorhizobium/Ensifer group</taxon>
        <taxon>Sinorhizobium</taxon>
    </lineage>
</organism>
<sequence>MQYLELAGHTGLPQEGTKTAEPRRPSASQIGSGFIGRLASYFLNACCCSAML</sequence>
<gene>
    <name evidence="2" type="ORF">USDA257_c10920</name>
</gene>
<feature type="region of interest" description="Disordered" evidence="1">
    <location>
        <begin position="1"/>
        <end position="28"/>
    </location>
</feature>
<evidence type="ECO:0000313" key="2">
    <source>
        <dbReference type="EMBL" id="AFL49683.1"/>
    </source>
</evidence>
<evidence type="ECO:0000256" key="1">
    <source>
        <dbReference type="SAM" id="MobiDB-lite"/>
    </source>
</evidence>
<accession>I3X1C7</accession>
<name>I3X1C7_SINF2</name>
<dbReference type="AlphaFoldDB" id="I3X1C7"/>
<dbReference type="KEGG" id="sfd:USDA257_c10920"/>
<dbReference type="STRING" id="1185652.USDA257_c10920"/>
<dbReference type="PATRIC" id="fig|1185652.3.peg.1135"/>